<reference evidence="2 3" key="1">
    <citation type="journal article" date="2025" name="Anaerobe">
        <title>Description of Anaerococcus kampingiae sp. nov., Anaerococcus groningensis sp. nov., Anaerococcus martiniensis sp. nov., and Anaerococcus cruorum sp. nov., isolated from human clinical specimens.</title>
        <authorList>
            <person name="Boiten K.E."/>
            <person name="Meijer J."/>
            <person name="van Wezel E.M."/>
            <person name="Veloo A.C.M."/>
        </authorList>
    </citation>
    <scope>NUCLEOTIDE SEQUENCE [LARGE SCALE GENOMIC DNA]</scope>
    <source>
        <strain evidence="2 3">ENR1011</strain>
    </source>
</reference>
<dbReference type="Proteomes" id="UP001637993">
    <property type="component" value="Unassembled WGS sequence"/>
</dbReference>
<proteinExistence type="predicted"/>
<sequence length="42" mass="4731">MKLKKAIVFTLLLMLTLNFNVNKSVEVAGDLDEHIIDIFAIV</sequence>
<organism evidence="2 3">
    <name type="scientific">Anaerococcus groningensis</name>
    <dbReference type="NCBI Taxonomy" id="3115616"/>
    <lineage>
        <taxon>Bacteria</taxon>
        <taxon>Bacillati</taxon>
        <taxon>Bacillota</taxon>
        <taxon>Tissierellia</taxon>
        <taxon>Tissierellales</taxon>
        <taxon>Peptoniphilaceae</taxon>
        <taxon>Anaerococcus</taxon>
    </lineage>
</organism>
<comment type="caution">
    <text evidence="2">The sequence shown here is derived from an EMBL/GenBank/DDBJ whole genome shotgun (WGS) entry which is preliminary data.</text>
</comment>
<keyword evidence="1" id="KW-0732">Signal</keyword>
<dbReference type="RefSeq" id="WP_410023545.1">
    <property type="nucleotide sequence ID" value="NZ_JBGMEG010000001.1"/>
</dbReference>
<evidence type="ECO:0000313" key="3">
    <source>
        <dbReference type="Proteomes" id="UP001637993"/>
    </source>
</evidence>
<name>A0ABW9MYP1_9FIRM</name>
<feature type="signal peptide" evidence="1">
    <location>
        <begin position="1"/>
        <end position="20"/>
    </location>
</feature>
<protein>
    <submittedName>
        <fullName evidence="2">Uncharacterized protein</fullName>
    </submittedName>
</protein>
<accession>A0ABW9MYP1</accession>
<feature type="chain" id="PRO_5047504234" evidence="1">
    <location>
        <begin position="21"/>
        <end position="42"/>
    </location>
</feature>
<keyword evidence="3" id="KW-1185">Reference proteome</keyword>
<dbReference type="EMBL" id="JBGMEG010000001">
    <property type="protein sequence ID" value="MFO3716944.1"/>
    <property type="molecule type" value="Genomic_DNA"/>
</dbReference>
<gene>
    <name evidence="2" type="ORF">AB9Q04_01100</name>
</gene>
<evidence type="ECO:0000313" key="2">
    <source>
        <dbReference type="EMBL" id="MFO3716944.1"/>
    </source>
</evidence>
<evidence type="ECO:0000256" key="1">
    <source>
        <dbReference type="SAM" id="SignalP"/>
    </source>
</evidence>